<dbReference type="AlphaFoldDB" id="A0A1G6MMW7"/>
<organism evidence="1 2">
    <name type="scientific">Acinetobacter kookii</name>
    <dbReference type="NCBI Taxonomy" id="1226327"/>
    <lineage>
        <taxon>Bacteria</taxon>
        <taxon>Pseudomonadati</taxon>
        <taxon>Pseudomonadota</taxon>
        <taxon>Gammaproteobacteria</taxon>
        <taxon>Moraxellales</taxon>
        <taxon>Moraxellaceae</taxon>
        <taxon>Acinetobacter</taxon>
    </lineage>
</organism>
<sequence>MLRSYYHNPIQNFISDSSERILGNLAQAHQFALEDR</sequence>
<gene>
    <name evidence="1" type="ORF">SAMN05421732_108101</name>
</gene>
<proteinExistence type="predicted"/>
<reference evidence="2" key="1">
    <citation type="submission" date="2016-09" db="EMBL/GenBank/DDBJ databases">
        <authorList>
            <person name="Varghese N."/>
            <person name="Submissions S."/>
        </authorList>
    </citation>
    <scope>NUCLEOTIDE SEQUENCE [LARGE SCALE GENOMIC DNA]</scope>
    <source>
        <strain evidence="2">ANC 4667</strain>
    </source>
</reference>
<evidence type="ECO:0000313" key="1">
    <source>
        <dbReference type="EMBL" id="SDC56604.1"/>
    </source>
</evidence>
<dbReference type="STRING" id="1226327.SAMN05421732_108101"/>
<accession>A0A1G6MMW7</accession>
<protein>
    <submittedName>
        <fullName evidence="1">Uncharacterized protein</fullName>
    </submittedName>
</protein>
<name>A0A1G6MMW7_9GAMM</name>
<evidence type="ECO:0000313" key="2">
    <source>
        <dbReference type="Proteomes" id="UP000243468"/>
    </source>
</evidence>
<keyword evidence="2" id="KW-1185">Reference proteome</keyword>
<dbReference type="Proteomes" id="UP000243468">
    <property type="component" value="Unassembled WGS sequence"/>
</dbReference>
<dbReference type="EMBL" id="FMYO01000008">
    <property type="protein sequence ID" value="SDC56604.1"/>
    <property type="molecule type" value="Genomic_DNA"/>
</dbReference>